<feature type="region of interest" description="Disordered" evidence="8">
    <location>
        <begin position="188"/>
        <end position="220"/>
    </location>
</feature>
<evidence type="ECO:0000313" key="9">
    <source>
        <dbReference type="EMBL" id="OOL81122.1"/>
    </source>
</evidence>
<dbReference type="EMBL" id="MUYF01000003">
    <property type="protein sequence ID" value="OOL81122.1"/>
    <property type="molecule type" value="Genomic_DNA"/>
</dbReference>
<feature type="coiled-coil region" evidence="7">
    <location>
        <begin position="27"/>
        <end position="133"/>
    </location>
</feature>
<protein>
    <recommendedName>
        <fullName evidence="11">DivIVA domain-containing protein</fullName>
    </recommendedName>
</protein>
<dbReference type="GO" id="GO:0005737">
    <property type="term" value="C:cytoplasm"/>
    <property type="evidence" value="ECO:0007669"/>
    <property type="project" value="UniProtKB-SubCell"/>
</dbReference>
<dbReference type="RefSeq" id="WP_077862605.1">
    <property type="nucleotide sequence ID" value="NZ_CAJHJL010000002.1"/>
</dbReference>
<dbReference type="GO" id="GO:0051301">
    <property type="term" value="P:cell division"/>
    <property type="evidence" value="ECO:0007669"/>
    <property type="project" value="UniProtKB-KW"/>
</dbReference>
<comment type="subcellular location">
    <subcellularLocation>
        <location evidence="1">Cytoplasm</location>
    </subcellularLocation>
</comment>
<dbReference type="AlphaFoldDB" id="A0A1S8KN68"/>
<proteinExistence type="inferred from homology"/>
<dbReference type="Pfam" id="PF05103">
    <property type="entry name" value="DivIVA"/>
    <property type="match status" value="1"/>
</dbReference>
<feature type="compositionally biased region" description="Basic and acidic residues" evidence="8">
    <location>
        <begin position="196"/>
        <end position="210"/>
    </location>
</feature>
<evidence type="ECO:0000256" key="4">
    <source>
        <dbReference type="ARBA" id="ARBA00022618"/>
    </source>
</evidence>
<evidence type="ECO:0000256" key="5">
    <source>
        <dbReference type="ARBA" id="ARBA00023054"/>
    </source>
</evidence>
<organism evidence="9 10">
    <name type="scientific">Dolosigranulum pigrum</name>
    <dbReference type="NCBI Taxonomy" id="29394"/>
    <lineage>
        <taxon>Bacteria</taxon>
        <taxon>Bacillati</taxon>
        <taxon>Bacillota</taxon>
        <taxon>Bacilli</taxon>
        <taxon>Lactobacillales</taxon>
        <taxon>Carnobacteriaceae</taxon>
        <taxon>Dolosigranulum</taxon>
    </lineage>
</organism>
<dbReference type="PANTHER" id="PTHR35794">
    <property type="entry name" value="CELL DIVISION PROTEIN DIVIVA"/>
    <property type="match status" value="1"/>
</dbReference>
<keyword evidence="3" id="KW-0963">Cytoplasm</keyword>
<evidence type="ECO:0000256" key="7">
    <source>
        <dbReference type="SAM" id="Coils"/>
    </source>
</evidence>
<comment type="similarity">
    <text evidence="2">Belongs to the DivIVA family.</text>
</comment>
<reference evidence="9 10" key="1">
    <citation type="submission" date="2017-01" db="EMBL/GenBank/DDBJ databases">
        <title>Complete Genome Sequence of Dolosigranulum pigrum isolated from a Patient with interstitial lung disease.</title>
        <authorList>
            <person name="Mukhopadhyay R."/>
            <person name="Joaquin J."/>
            <person name="Hogue R."/>
            <person name="Fitzgerald S."/>
            <person name="Jospin G."/>
            <person name="Eisen J.A."/>
            <person name="Chaturvedi V."/>
        </authorList>
    </citation>
    <scope>NUCLEOTIDE SEQUENCE [LARGE SCALE GENOMIC DNA]</scope>
    <source>
        <strain evidence="9 10">15S00348</strain>
    </source>
</reference>
<dbReference type="NCBIfam" id="TIGR03544">
    <property type="entry name" value="DivI1A_domain"/>
    <property type="match status" value="1"/>
</dbReference>
<evidence type="ECO:0008006" key="11">
    <source>
        <dbReference type="Google" id="ProtNLM"/>
    </source>
</evidence>
<dbReference type="Proteomes" id="UP000190409">
    <property type="component" value="Unassembled WGS sequence"/>
</dbReference>
<evidence type="ECO:0000256" key="3">
    <source>
        <dbReference type="ARBA" id="ARBA00022490"/>
    </source>
</evidence>
<name>A0A1S8KN68_9LACT</name>
<evidence type="ECO:0000256" key="2">
    <source>
        <dbReference type="ARBA" id="ARBA00009008"/>
    </source>
</evidence>
<evidence type="ECO:0000256" key="8">
    <source>
        <dbReference type="SAM" id="MobiDB-lite"/>
    </source>
</evidence>
<evidence type="ECO:0000256" key="6">
    <source>
        <dbReference type="ARBA" id="ARBA00023306"/>
    </source>
</evidence>
<keyword evidence="4" id="KW-0132">Cell division</keyword>
<dbReference type="PANTHER" id="PTHR35794:SF2">
    <property type="entry name" value="CELL DIVISION PROTEIN DIVIVA"/>
    <property type="match status" value="1"/>
</dbReference>
<comment type="caution">
    <text evidence="9">The sequence shown here is derived from an EMBL/GenBank/DDBJ whole genome shotgun (WGS) entry which is preliminary data.</text>
</comment>
<keyword evidence="5 7" id="KW-0175">Coiled coil</keyword>
<dbReference type="InterPro" id="IPR007793">
    <property type="entry name" value="DivIVA_fam"/>
</dbReference>
<evidence type="ECO:0000256" key="1">
    <source>
        <dbReference type="ARBA" id="ARBA00004496"/>
    </source>
</evidence>
<dbReference type="Gene3D" id="6.10.250.660">
    <property type="match status" value="1"/>
</dbReference>
<gene>
    <name evidence="9" type="ORF">BWX42_04590</name>
</gene>
<sequence>MKSNDILNRSFSVKLRGFDKEEVRAFLSKVADEVYELQQEKKELERKLELASDEISDYEDKQDALNRSIVVAQDAADRLKEEAHNEANHLIAQAEADARALEQAAEEKVRTMMQEAIAKVHRIQDETEALRQQSVQFNIELNKMLEAYQTVLGDDKWKNLLSIETINQIELQDTIEAVRRLASEDEHIEISEEAEHEQTNNEELGNREAVELPNFDEDNG</sequence>
<keyword evidence="6" id="KW-0131">Cell cycle</keyword>
<accession>A0A1S8KN68</accession>
<evidence type="ECO:0000313" key="10">
    <source>
        <dbReference type="Proteomes" id="UP000190409"/>
    </source>
</evidence>
<dbReference type="InterPro" id="IPR019933">
    <property type="entry name" value="DivIVA_domain"/>
</dbReference>